<dbReference type="Pfam" id="PF22604">
    <property type="entry name" value="TetR_HI_0893_C"/>
    <property type="match status" value="1"/>
</dbReference>
<dbReference type="PANTHER" id="PTHR43479:SF11">
    <property type="entry name" value="ACREF_ENVCD OPERON REPRESSOR-RELATED"/>
    <property type="match status" value="1"/>
</dbReference>
<dbReference type="Pfam" id="PF00440">
    <property type="entry name" value="TetR_N"/>
    <property type="match status" value="1"/>
</dbReference>
<dbReference type="SUPFAM" id="SSF48498">
    <property type="entry name" value="Tetracyclin repressor-like, C-terminal domain"/>
    <property type="match status" value="1"/>
</dbReference>
<reference evidence="4" key="1">
    <citation type="submission" date="2014-08" db="EMBL/GenBank/DDBJ databases">
        <title>Comparative genomics of the Paenibacillus odorifer group.</title>
        <authorList>
            <person name="den Bakker H.C."/>
            <person name="Tsai Y.-C.Y.-C."/>
            <person name="Martin N."/>
            <person name="Korlach J."/>
            <person name="Wiedmann M."/>
        </authorList>
    </citation>
    <scope>NUCLEOTIDE SEQUENCE [LARGE SCALE GENOMIC DNA]</scope>
    <source>
        <strain evidence="4">DSM 13188</strain>
    </source>
</reference>
<feature type="domain" description="HTH tetR-type" evidence="3">
    <location>
        <begin position="6"/>
        <end position="66"/>
    </location>
</feature>
<dbReference type="EMBL" id="CP009285">
    <property type="protein sequence ID" value="AIQ58429.1"/>
    <property type="molecule type" value="Genomic_DNA"/>
</dbReference>
<dbReference type="InterPro" id="IPR050624">
    <property type="entry name" value="HTH-type_Tx_Regulator"/>
</dbReference>
<proteinExistence type="predicted"/>
<dbReference type="PROSITE" id="PS50977">
    <property type="entry name" value="HTH_TETR_2"/>
    <property type="match status" value="1"/>
</dbReference>
<dbReference type="InterPro" id="IPR054422">
    <property type="entry name" value="TetR-like_HI_0893_C"/>
</dbReference>
<keyword evidence="1 2" id="KW-0238">DNA-binding</keyword>
<dbReference type="AlphaFoldDB" id="A0A089MPM7"/>
<accession>A0A089MPM7</accession>
<evidence type="ECO:0000313" key="5">
    <source>
        <dbReference type="Proteomes" id="UP000029518"/>
    </source>
</evidence>
<dbReference type="PANTHER" id="PTHR43479">
    <property type="entry name" value="ACREF/ENVCD OPERON REPRESSOR-RELATED"/>
    <property type="match status" value="1"/>
</dbReference>
<evidence type="ECO:0000313" key="4">
    <source>
        <dbReference type="EMBL" id="AIQ58429.1"/>
    </source>
</evidence>
<evidence type="ECO:0000256" key="1">
    <source>
        <dbReference type="ARBA" id="ARBA00023125"/>
    </source>
</evidence>
<evidence type="ECO:0000259" key="3">
    <source>
        <dbReference type="PROSITE" id="PS50977"/>
    </source>
</evidence>
<dbReference type="Gene3D" id="1.10.357.10">
    <property type="entry name" value="Tetracycline Repressor, domain 2"/>
    <property type="match status" value="1"/>
</dbReference>
<dbReference type="SUPFAM" id="SSF46689">
    <property type="entry name" value="Homeodomain-like"/>
    <property type="match status" value="1"/>
</dbReference>
<dbReference type="KEGG" id="pbd:PBOR_16920"/>
<dbReference type="HOGENOM" id="CLU_069356_12_9_9"/>
<dbReference type="PRINTS" id="PR00455">
    <property type="entry name" value="HTHTETR"/>
</dbReference>
<dbReference type="GO" id="GO:0003677">
    <property type="term" value="F:DNA binding"/>
    <property type="evidence" value="ECO:0007669"/>
    <property type="project" value="UniProtKB-UniRule"/>
</dbReference>
<dbReference type="RefSeq" id="WP_042219473.1">
    <property type="nucleotide sequence ID" value="NZ_CP009285.1"/>
</dbReference>
<name>A0A089MPM7_PAEBO</name>
<dbReference type="Proteomes" id="UP000029518">
    <property type="component" value="Chromosome"/>
</dbReference>
<feature type="DNA-binding region" description="H-T-H motif" evidence="2">
    <location>
        <begin position="29"/>
        <end position="48"/>
    </location>
</feature>
<sequence length="191" mass="22048">MRHKDENKSEAIFQATLELLNEIGFSDTSMSKIAKRARVSPSTIYVYFANKEDMLGKLYIRVKEKMSLNMVHGLEEGQPVQQGMAVMMRNLRDFLLENRDYFLFLEQFSNSPLLTKLCLEESMAMMFKPLHDYIGRGKQQGVLKKLDASLLLTYCYFPVTALAKEHFKGNGEFNDDRLSEIIKLSWDAIKA</sequence>
<keyword evidence="5" id="KW-1185">Reference proteome</keyword>
<dbReference type="InterPro" id="IPR001647">
    <property type="entry name" value="HTH_TetR"/>
</dbReference>
<gene>
    <name evidence="4" type="ORF">PBOR_16920</name>
</gene>
<dbReference type="InterPro" id="IPR036271">
    <property type="entry name" value="Tet_transcr_reg_TetR-rel_C_sf"/>
</dbReference>
<organism evidence="4 5">
    <name type="scientific">Paenibacillus borealis</name>
    <dbReference type="NCBI Taxonomy" id="160799"/>
    <lineage>
        <taxon>Bacteria</taxon>
        <taxon>Bacillati</taxon>
        <taxon>Bacillota</taxon>
        <taxon>Bacilli</taxon>
        <taxon>Bacillales</taxon>
        <taxon>Paenibacillaceae</taxon>
        <taxon>Paenibacillus</taxon>
    </lineage>
</organism>
<dbReference type="InterPro" id="IPR009057">
    <property type="entry name" value="Homeodomain-like_sf"/>
</dbReference>
<protein>
    <recommendedName>
        <fullName evidence="3">HTH tetR-type domain-containing protein</fullName>
    </recommendedName>
</protein>
<evidence type="ECO:0000256" key="2">
    <source>
        <dbReference type="PROSITE-ProRule" id="PRU00335"/>
    </source>
</evidence>